<evidence type="ECO:0000256" key="2">
    <source>
        <dbReference type="ARBA" id="ARBA00023235"/>
    </source>
</evidence>
<proteinExistence type="inferred from homology"/>
<dbReference type="Pfam" id="PF02567">
    <property type="entry name" value="PhzC-PhzF"/>
    <property type="match status" value="1"/>
</dbReference>
<keyword evidence="2" id="KW-0413">Isomerase</keyword>
<gene>
    <name evidence="4" type="ORF">EQM06_11610</name>
</gene>
<dbReference type="GO" id="GO:0005737">
    <property type="term" value="C:cytoplasm"/>
    <property type="evidence" value="ECO:0007669"/>
    <property type="project" value="TreeGrafter"/>
</dbReference>
<feature type="active site" evidence="3">
    <location>
        <position position="47"/>
    </location>
</feature>
<dbReference type="OrthoDB" id="9788221at2"/>
<dbReference type="PIRSF" id="PIRSF016184">
    <property type="entry name" value="PhzC_PhzF"/>
    <property type="match status" value="1"/>
</dbReference>
<dbReference type="EMBL" id="CP035281">
    <property type="protein sequence ID" value="QAT43816.1"/>
    <property type="molecule type" value="Genomic_DNA"/>
</dbReference>
<dbReference type="InterPro" id="IPR003719">
    <property type="entry name" value="Phenazine_PhzF-like"/>
</dbReference>
<dbReference type="GO" id="GO:0016853">
    <property type="term" value="F:isomerase activity"/>
    <property type="evidence" value="ECO:0007669"/>
    <property type="project" value="UniProtKB-KW"/>
</dbReference>
<dbReference type="NCBIfam" id="TIGR00654">
    <property type="entry name" value="PhzF_family"/>
    <property type="match status" value="1"/>
</dbReference>
<dbReference type="Proteomes" id="UP000287601">
    <property type="component" value="Chromosome"/>
</dbReference>
<dbReference type="PANTHER" id="PTHR13774:SF39">
    <property type="entry name" value="BIOSYNTHESIS PROTEIN, PUTATIVE-RELATED"/>
    <property type="match status" value="1"/>
</dbReference>
<dbReference type="RefSeq" id="WP_128746524.1">
    <property type="nucleotide sequence ID" value="NZ_CP035281.1"/>
</dbReference>
<evidence type="ECO:0000256" key="3">
    <source>
        <dbReference type="PIRSR" id="PIRSR016184-1"/>
    </source>
</evidence>
<comment type="similarity">
    <text evidence="1">Belongs to the PhzF family.</text>
</comment>
<keyword evidence="5" id="KW-1185">Reference proteome</keyword>
<organism evidence="4 5">
    <name type="scientific">Aminipila luticellarii</name>
    <dbReference type="NCBI Taxonomy" id="2507160"/>
    <lineage>
        <taxon>Bacteria</taxon>
        <taxon>Bacillati</taxon>
        <taxon>Bacillota</taxon>
        <taxon>Clostridia</taxon>
        <taxon>Peptostreptococcales</taxon>
        <taxon>Anaerovoracaceae</taxon>
        <taxon>Aminipila</taxon>
    </lineage>
</organism>
<accession>A0A410PY90</accession>
<protein>
    <submittedName>
        <fullName evidence="4">PhzF family phenazine biosynthesis protein</fullName>
    </submittedName>
</protein>
<sequence length="289" mass="31401">MKFQIIDAFSDKIFGGNPAGVVLLDEGQTFPPDDTMLKTAAELRYSETAFIKQLAPEKFQIRYFTPAAEVDLCGHATIGSFGAMAEWNMVSANGSYTLETMAGSLKIEIKDGFVFMEMGEPVNKGVIHEEKKKAELAAVMGIGAEDIIMDPGLVSTGLPDIMMGVSSKEVLNHIKPDFAALSKLSESYQVTGVHAFSLSENGESTADCRNFAPLYDIDEEAATGTSNGALTFYLYEKGIIKPDQTNLFVQGESMKRPSKIMSRLSIADGKPKIYVGGVYKKLAEGEIYI</sequence>
<dbReference type="KEGG" id="amij:EQM06_11610"/>
<evidence type="ECO:0000256" key="1">
    <source>
        <dbReference type="ARBA" id="ARBA00008270"/>
    </source>
</evidence>
<dbReference type="Gene3D" id="3.10.310.10">
    <property type="entry name" value="Diaminopimelate Epimerase, Chain A, domain 1"/>
    <property type="match status" value="2"/>
</dbReference>
<evidence type="ECO:0000313" key="4">
    <source>
        <dbReference type="EMBL" id="QAT43816.1"/>
    </source>
</evidence>
<evidence type="ECO:0000313" key="5">
    <source>
        <dbReference type="Proteomes" id="UP000287601"/>
    </source>
</evidence>
<dbReference type="AlphaFoldDB" id="A0A410PY90"/>
<reference evidence="4 5" key="1">
    <citation type="submission" date="2019-01" db="EMBL/GenBank/DDBJ databases">
        <title>Draft genomes of a novel of Aminipila strains.</title>
        <authorList>
            <person name="Ma S."/>
        </authorList>
    </citation>
    <scope>NUCLEOTIDE SEQUENCE [LARGE SCALE GENOMIC DNA]</scope>
    <source>
        <strain evidence="5">JN-39</strain>
    </source>
</reference>
<dbReference type="SUPFAM" id="SSF54506">
    <property type="entry name" value="Diaminopimelate epimerase-like"/>
    <property type="match status" value="1"/>
</dbReference>
<dbReference type="PANTHER" id="PTHR13774">
    <property type="entry name" value="PHENAZINE BIOSYNTHESIS PROTEIN"/>
    <property type="match status" value="1"/>
</dbReference>
<name>A0A410PY90_9FIRM</name>